<dbReference type="AlphaFoldDB" id="A0A9N9NY51"/>
<reference evidence="1" key="1">
    <citation type="submission" date="2021-06" db="EMBL/GenBank/DDBJ databases">
        <authorList>
            <person name="Kallberg Y."/>
            <person name="Tangrot J."/>
            <person name="Rosling A."/>
        </authorList>
    </citation>
    <scope>NUCLEOTIDE SEQUENCE</scope>
    <source>
        <strain evidence="1">MA453B</strain>
    </source>
</reference>
<evidence type="ECO:0000313" key="1">
    <source>
        <dbReference type="EMBL" id="CAG8767325.1"/>
    </source>
</evidence>
<organism evidence="1 2">
    <name type="scientific">Dentiscutata erythropus</name>
    <dbReference type="NCBI Taxonomy" id="1348616"/>
    <lineage>
        <taxon>Eukaryota</taxon>
        <taxon>Fungi</taxon>
        <taxon>Fungi incertae sedis</taxon>
        <taxon>Mucoromycota</taxon>
        <taxon>Glomeromycotina</taxon>
        <taxon>Glomeromycetes</taxon>
        <taxon>Diversisporales</taxon>
        <taxon>Gigasporaceae</taxon>
        <taxon>Dentiscutata</taxon>
    </lineage>
</organism>
<dbReference type="Proteomes" id="UP000789405">
    <property type="component" value="Unassembled WGS sequence"/>
</dbReference>
<accession>A0A9N9NY51</accession>
<sequence length="39" mass="4403">GDLRGMFDARRFLHGREAPRVGDSDGFEIFNLPSPEPGW</sequence>
<name>A0A9N9NY51_9GLOM</name>
<evidence type="ECO:0000313" key="2">
    <source>
        <dbReference type="Proteomes" id="UP000789405"/>
    </source>
</evidence>
<dbReference type="EMBL" id="CAJVPY010018491">
    <property type="protein sequence ID" value="CAG8767325.1"/>
    <property type="molecule type" value="Genomic_DNA"/>
</dbReference>
<gene>
    <name evidence="1" type="ORF">DERYTH_LOCUS18357</name>
</gene>
<proteinExistence type="predicted"/>
<feature type="non-terminal residue" evidence="1">
    <location>
        <position position="1"/>
    </location>
</feature>
<keyword evidence="2" id="KW-1185">Reference proteome</keyword>
<protein>
    <submittedName>
        <fullName evidence="1">26937_t:CDS:1</fullName>
    </submittedName>
</protein>
<comment type="caution">
    <text evidence="1">The sequence shown here is derived from an EMBL/GenBank/DDBJ whole genome shotgun (WGS) entry which is preliminary data.</text>
</comment>